<comment type="caution">
    <text evidence="4">The sequence shown here is derived from an EMBL/GenBank/DDBJ whole genome shotgun (WGS) entry which is preliminary data.</text>
</comment>
<dbReference type="InterPro" id="IPR001506">
    <property type="entry name" value="Peptidase_M12A"/>
</dbReference>
<dbReference type="RefSeq" id="WP_310807114.1">
    <property type="nucleotide sequence ID" value="NZ_JAVLSH010000002.1"/>
</dbReference>
<proteinExistence type="predicted"/>
<feature type="region of interest" description="Disordered" evidence="1">
    <location>
        <begin position="244"/>
        <end position="269"/>
    </location>
</feature>
<dbReference type="Proteomes" id="UP001269402">
    <property type="component" value="Unassembled WGS sequence"/>
</dbReference>
<keyword evidence="5" id="KW-1185">Reference proteome</keyword>
<dbReference type="GO" id="GO:0008270">
    <property type="term" value="F:zinc ion binding"/>
    <property type="evidence" value="ECO:0007669"/>
    <property type="project" value="InterPro"/>
</dbReference>
<accession>A0AAW8NWT2</accession>
<dbReference type="Pfam" id="PF01551">
    <property type="entry name" value="Peptidase_M23"/>
    <property type="match status" value="1"/>
</dbReference>
<dbReference type="InterPro" id="IPR016047">
    <property type="entry name" value="M23ase_b-sheet_dom"/>
</dbReference>
<dbReference type="Gene3D" id="2.70.70.10">
    <property type="entry name" value="Glucose Permease (Domain IIA)"/>
    <property type="match status" value="1"/>
</dbReference>
<gene>
    <name evidence="4" type="ORF">RJJ37_06825</name>
</gene>
<dbReference type="AlphaFoldDB" id="A0AAW8NWT2"/>
<sequence>MRYFSAFSLAILWSLILSSAGQADDFKYYPPGELFPGSGSGRKLDRQLYAPNIAFPLLVGSANGDAHAYAGSQINNVRGGSANAPENYVYPWRDVYCETRSWTMPLCPSGKGHQGVDIRPSSNRNDYWKAVAIDDGVVTSVTSNTTVTVRSDNGFYCRYLHMAKGSISDNGIVAGTRVRKGVTVLGRVSNIMGGIANTSIHLHFDCNKRVSNDAVFVPVYTSLISAYRKSMDLPNIDMGQSLGTDAQREVGSSEPGDDGHPTETCGPTSDIGTAAQFTFSSIWKHNCSVVGLVAQGNSRKFVYIQPRTGIKPLVQSDPILFTGTFENGKYAGQAKVYSSVCGSQSFAVEGTVSSDFRSVVLIGQQPVRDDQCVTTGTRTVELPFSYDRQSLQAVAEPNATDEPVLASLGAPAASSQPAVLDLLFRNVLNRSFPLMTAKWLTHSVPVCWENPDAASDADLALIKSAATDSWDKASRLDFTGWQPCVPGNEGIRIWIGDEGPHTKGLGIEINKVEHGMVLNTSFKTWGQACLVSEAQRKSCIYSITVHEFGHAIGFAHEQNRPDKPGDCLKPAQGTDGDTLLTPYDPSSVMNYCNSVYNNDGRLSQLDIYSVQTLYGVN</sequence>
<dbReference type="Pfam" id="PF01400">
    <property type="entry name" value="Astacin"/>
    <property type="match status" value="1"/>
</dbReference>
<dbReference type="GO" id="GO:0004222">
    <property type="term" value="F:metalloendopeptidase activity"/>
    <property type="evidence" value="ECO:0007669"/>
    <property type="project" value="InterPro"/>
</dbReference>
<evidence type="ECO:0000313" key="5">
    <source>
        <dbReference type="Proteomes" id="UP001269402"/>
    </source>
</evidence>
<evidence type="ECO:0000259" key="3">
    <source>
        <dbReference type="SMART" id="SM00235"/>
    </source>
</evidence>
<dbReference type="EMBL" id="JAVLSH010000002">
    <property type="protein sequence ID" value="MDR9759348.1"/>
    <property type="molecule type" value="Genomic_DNA"/>
</dbReference>
<dbReference type="GO" id="GO:0006508">
    <property type="term" value="P:proteolysis"/>
    <property type="evidence" value="ECO:0007669"/>
    <property type="project" value="InterPro"/>
</dbReference>
<evidence type="ECO:0000256" key="1">
    <source>
        <dbReference type="SAM" id="MobiDB-lite"/>
    </source>
</evidence>
<keyword evidence="2" id="KW-0732">Signal</keyword>
<feature type="chain" id="PRO_5043432109" evidence="2">
    <location>
        <begin position="24"/>
        <end position="617"/>
    </location>
</feature>
<dbReference type="Gene3D" id="3.40.390.10">
    <property type="entry name" value="Collagenase (Catalytic Domain)"/>
    <property type="match status" value="1"/>
</dbReference>
<dbReference type="InterPro" id="IPR011055">
    <property type="entry name" value="Dup_hybrid_motif"/>
</dbReference>
<reference evidence="5" key="1">
    <citation type="submission" date="2023-07" db="EMBL/GenBank/DDBJ databases">
        <title>Genomic characterization of faba bean (Vicia faba) microsymbionts in Mexican soils.</title>
        <authorList>
            <person name="Rivera Orduna F.N."/>
            <person name="Guevara-Luna J."/>
            <person name="Yan J."/>
            <person name="Arroyo-Herrera I."/>
            <person name="Li Y."/>
            <person name="Vasquez-Murrieta M.S."/>
            <person name="Wang E.T."/>
        </authorList>
    </citation>
    <scope>NUCLEOTIDE SEQUENCE [LARGE SCALE GENOMIC DNA]</scope>
    <source>
        <strain evidence="5">CH6</strain>
    </source>
</reference>
<dbReference type="SMART" id="SM00235">
    <property type="entry name" value="ZnMc"/>
    <property type="match status" value="1"/>
</dbReference>
<feature type="signal peptide" evidence="2">
    <location>
        <begin position="1"/>
        <end position="23"/>
    </location>
</feature>
<dbReference type="InterPro" id="IPR006026">
    <property type="entry name" value="Peptidase_Metallo"/>
</dbReference>
<name>A0AAW8NWT2_9HYPH</name>
<dbReference type="SUPFAM" id="SSF55486">
    <property type="entry name" value="Metalloproteases ('zincins'), catalytic domain"/>
    <property type="match status" value="1"/>
</dbReference>
<feature type="domain" description="Peptidase metallopeptidase" evidence="3">
    <location>
        <begin position="435"/>
        <end position="616"/>
    </location>
</feature>
<organism evidence="4 5">
    <name type="scientific">Rhizobium redzepovicii</name>
    <dbReference type="NCBI Taxonomy" id="2867518"/>
    <lineage>
        <taxon>Bacteria</taxon>
        <taxon>Pseudomonadati</taxon>
        <taxon>Pseudomonadota</taxon>
        <taxon>Alphaproteobacteria</taxon>
        <taxon>Hyphomicrobiales</taxon>
        <taxon>Rhizobiaceae</taxon>
        <taxon>Rhizobium/Agrobacterium group</taxon>
        <taxon>Rhizobium</taxon>
    </lineage>
</organism>
<protein>
    <submittedName>
        <fullName evidence="4">Peptidoglycan DD-metalloendopeptidase family protein</fullName>
    </submittedName>
</protein>
<evidence type="ECO:0000256" key="2">
    <source>
        <dbReference type="SAM" id="SignalP"/>
    </source>
</evidence>
<evidence type="ECO:0000313" key="4">
    <source>
        <dbReference type="EMBL" id="MDR9759348.1"/>
    </source>
</evidence>
<dbReference type="InterPro" id="IPR024079">
    <property type="entry name" value="MetalloPept_cat_dom_sf"/>
</dbReference>